<gene>
    <name evidence="1" type="ORF">BOLC2T08371H</name>
</gene>
<accession>A0A3P6CTF2</accession>
<reference evidence="1" key="1">
    <citation type="submission" date="2018-11" db="EMBL/GenBank/DDBJ databases">
        <authorList>
            <consortium name="Genoscope - CEA"/>
            <person name="William W."/>
        </authorList>
    </citation>
    <scope>NUCLEOTIDE SEQUENCE</scope>
</reference>
<dbReference type="AlphaFoldDB" id="A0A3P6CTF2"/>
<dbReference type="EMBL" id="LR031874">
    <property type="protein sequence ID" value="VDD22107.1"/>
    <property type="molecule type" value="Genomic_DNA"/>
</dbReference>
<protein>
    <submittedName>
        <fullName evidence="1">Uncharacterized protein</fullName>
    </submittedName>
</protein>
<organism evidence="1">
    <name type="scientific">Brassica oleracea</name>
    <name type="common">Wild cabbage</name>
    <dbReference type="NCBI Taxonomy" id="3712"/>
    <lineage>
        <taxon>Eukaryota</taxon>
        <taxon>Viridiplantae</taxon>
        <taxon>Streptophyta</taxon>
        <taxon>Embryophyta</taxon>
        <taxon>Tracheophyta</taxon>
        <taxon>Spermatophyta</taxon>
        <taxon>Magnoliopsida</taxon>
        <taxon>eudicotyledons</taxon>
        <taxon>Gunneridae</taxon>
        <taxon>Pentapetalae</taxon>
        <taxon>rosids</taxon>
        <taxon>malvids</taxon>
        <taxon>Brassicales</taxon>
        <taxon>Brassicaceae</taxon>
        <taxon>Brassiceae</taxon>
        <taxon>Brassica</taxon>
    </lineage>
</organism>
<proteinExistence type="predicted"/>
<name>A0A3P6CTF2_BRAOL</name>
<sequence>CCWRTTLTSSFVVESTSLPCLLSMNGENFSDSFLSFSFSLYTGLLPCGAVCTGSEACYVGCHPTSFPSADDATLAAQTHVLPSANPLAHRSELSASAVASRPTGSSHPFTIQNLHRHHPKNLLVLSVSHSSLVPACDVVNLLVSTILKPMTLEVFVVSLDGLSFTIGGSSVTSPIPLSTIYVNPATDVGETPLRRPDLFLKRLRRQSSSSDISLPSSIISIPHVWPPPPFRSFKRGIK</sequence>
<feature type="non-terminal residue" evidence="1">
    <location>
        <position position="1"/>
    </location>
</feature>
<evidence type="ECO:0000313" key="1">
    <source>
        <dbReference type="EMBL" id="VDD22107.1"/>
    </source>
</evidence>